<reference evidence="1 2" key="1">
    <citation type="journal article" date="2019" name="Sci. Rep.">
        <title>Orb-weaving spider Araneus ventricosus genome elucidates the spidroin gene catalogue.</title>
        <authorList>
            <person name="Kono N."/>
            <person name="Nakamura H."/>
            <person name="Ohtoshi R."/>
            <person name="Moran D.A.P."/>
            <person name="Shinohara A."/>
            <person name="Yoshida Y."/>
            <person name="Fujiwara M."/>
            <person name="Mori M."/>
            <person name="Tomita M."/>
            <person name="Arakawa K."/>
        </authorList>
    </citation>
    <scope>NUCLEOTIDE SEQUENCE [LARGE SCALE GENOMIC DNA]</scope>
</reference>
<comment type="caution">
    <text evidence="1">The sequence shown here is derived from an EMBL/GenBank/DDBJ whole genome shotgun (WGS) entry which is preliminary data.</text>
</comment>
<evidence type="ECO:0000313" key="1">
    <source>
        <dbReference type="EMBL" id="GBO00061.1"/>
    </source>
</evidence>
<proteinExistence type="predicted"/>
<name>A0A4Y2TJ54_ARAVE</name>
<evidence type="ECO:0000313" key="2">
    <source>
        <dbReference type="Proteomes" id="UP000499080"/>
    </source>
</evidence>
<dbReference type="AlphaFoldDB" id="A0A4Y2TJ54"/>
<protein>
    <submittedName>
        <fullName evidence="1">Uncharacterized protein</fullName>
    </submittedName>
</protein>
<dbReference type="Proteomes" id="UP000499080">
    <property type="component" value="Unassembled WGS sequence"/>
</dbReference>
<dbReference type="EMBL" id="BGPR01028719">
    <property type="protein sequence ID" value="GBO00061.1"/>
    <property type="molecule type" value="Genomic_DNA"/>
</dbReference>
<accession>A0A4Y2TJ54</accession>
<organism evidence="1 2">
    <name type="scientific">Araneus ventricosus</name>
    <name type="common">Orbweaver spider</name>
    <name type="synonym">Epeira ventricosa</name>
    <dbReference type="NCBI Taxonomy" id="182803"/>
    <lineage>
        <taxon>Eukaryota</taxon>
        <taxon>Metazoa</taxon>
        <taxon>Ecdysozoa</taxon>
        <taxon>Arthropoda</taxon>
        <taxon>Chelicerata</taxon>
        <taxon>Arachnida</taxon>
        <taxon>Araneae</taxon>
        <taxon>Araneomorphae</taxon>
        <taxon>Entelegynae</taxon>
        <taxon>Araneoidea</taxon>
        <taxon>Araneidae</taxon>
        <taxon>Araneus</taxon>
    </lineage>
</organism>
<keyword evidence="2" id="KW-1185">Reference proteome</keyword>
<gene>
    <name evidence="1" type="ORF">AVEN_105917_1</name>
</gene>
<sequence length="96" mass="10634">MNAVPIPGSEKLEVLSPSCIEIVQTLGPMSESVVVGCWYTPAGIRLTPPTYDVTCSRPLRLFSEIGFRAWNPQAPKPRHYHLAIAAIKKIRGEFKV</sequence>